<reference evidence="3" key="3">
    <citation type="submission" date="2015-06" db="UniProtKB">
        <authorList>
            <consortium name="EnsemblMetazoa"/>
        </authorList>
    </citation>
    <scope>IDENTIFICATION</scope>
</reference>
<dbReference type="GeneID" id="20198838"/>
<feature type="region of interest" description="Disordered" evidence="1">
    <location>
        <begin position="414"/>
        <end position="469"/>
    </location>
</feature>
<dbReference type="EMBL" id="KB096324">
    <property type="protein sequence ID" value="ESO06459.1"/>
    <property type="molecule type" value="Genomic_DNA"/>
</dbReference>
<feature type="region of interest" description="Disordered" evidence="1">
    <location>
        <begin position="710"/>
        <end position="760"/>
    </location>
</feature>
<gene>
    <name evidence="3" type="primary">20198838</name>
    <name evidence="2" type="ORF">HELRODRAFT_160631</name>
</gene>
<dbReference type="KEGG" id="hro:HELRODRAFT_160631"/>
<dbReference type="InParanoid" id="T1EQI8"/>
<feature type="compositionally biased region" description="Low complexity" evidence="1">
    <location>
        <begin position="452"/>
        <end position="463"/>
    </location>
</feature>
<protein>
    <submittedName>
        <fullName evidence="2 3">Uncharacterized protein</fullName>
    </submittedName>
</protein>
<feature type="compositionally biased region" description="Basic residues" evidence="1">
    <location>
        <begin position="527"/>
        <end position="539"/>
    </location>
</feature>
<evidence type="ECO:0000313" key="2">
    <source>
        <dbReference type="EMBL" id="ESO06459.1"/>
    </source>
</evidence>
<feature type="compositionally biased region" description="Polar residues" evidence="1">
    <location>
        <begin position="434"/>
        <end position="448"/>
    </location>
</feature>
<sequence length="1055" mass="119025">MASTSNSNNISSSSNNNINNNIINDEEPHLLKNFASTNRNLFPILSKVIDLEDISQNDGRFLYNPLSYHKVQTGSLLVMHGWTRHLKVLARTSNDKYFTIPLNYQGTFKVKLRACNSLEELISHSSMVEGCQDYSNKQTSNVSKANKPIDKVRVVDIDKKFTGGQIKIGDIVRVICEKVASNEQFKAPQVGEIVLDDTSHQSDDGDDDSVLMFYQKLGRVRLEKMDFESGKAMEIAVPLDLNITFEEVIETTNPSKRLWTIGELSNLIQRHSVFVEVVKGSKDHQTLHEDLPLKSEIEMVQVLAEPSLYVSELNPEAPAFHVPTRMKIYLKFHKQLSKKSSPFLSKTSQPLISTLDRCVEHIDSTTFRDLLQRKLNIDSFLKVSQAINKSSRVSTSSRQDYSVARRALSIADSSSSSKSSRWGALSGSWKKHFTPSQKLPRSRSFTADSRSQRSSMSMKQMISAVSQNDVRSISRYPSSTDRKKKGNVVYLVSASKGPSKVYKVQAPDITVTPPTPRITTSPSFEHRSKHTLTKQKHRNLQTIKQQSSIQLKQPTYRQQFMKASTDFKDKQQSPQNAQESSAAVLIVDSDDDRDLVDSNALQSNLSINSHATHQGSSHNVPSSSLDLRSSVDAINNYTNNYKTEINCIKNELNIEEYINKQNGIQNNGIQRISIQENNVQKSNIQNNNNLQENLALNNIQIDTVIKSNNRISNNQSNNSISLNNNQSNKNIPLTNNQSNNSNNQQNNNIQNNSNQNIHTLPNSNQLRINQSIQQFTTLQNGQVISLNDFTSHHQQTQQLQQSYQHASNTNNGNLILPANYHRNNSSMPYNNFVNSSTPYGNVINSNSPFNPHNHHLIANSINALNDEQLFSARYQKQQQPHQSYQHQFSPHFYVQQPNLFQSLNSIVDNSNLYSYHNYNNMTNKFNNMYLKQNEPKVKHITVIDTFAANNESTSPIAVHSAPSNRASRHFNITHHVVTDGDSEYNINYNNIINTGINNSNINYNNNNSSNVSSNVISKNINMDGRASDCMNGTSQVNAKLQQSNLENTSQQPYQG</sequence>
<evidence type="ECO:0000256" key="1">
    <source>
        <dbReference type="SAM" id="MobiDB-lite"/>
    </source>
</evidence>
<keyword evidence="4" id="KW-1185">Reference proteome</keyword>
<reference evidence="4" key="1">
    <citation type="submission" date="2012-12" db="EMBL/GenBank/DDBJ databases">
        <authorList>
            <person name="Hellsten U."/>
            <person name="Grimwood J."/>
            <person name="Chapman J.A."/>
            <person name="Shapiro H."/>
            <person name="Aerts A."/>
            <person name="Otillar R.P."/>
            <person name="Terry A.Y."/>
            <person name="Boore J.L."/>
            <person name="Simakov O."/>
            <person name="Marletaz F."/>
            <person name="Cho S.-J."/>
            <person name="Edsinger-Gonzales E."/>
            <person name="Havlak P."/>
            <person name="Kuo D.-H."/>
            <person name="Larsson T."/>
            <person name="Lv J."/>
            <person name="Arendt D."/>
            <person name="Savage R."/>
            <person name="Osoegawa K."/>
            <person name="de Jong P."/>
            <person name="Lindberg D.R."/>
            <person name="Seaver E.C."/>
            <person name="Weisblat D.A."/>
            <person name="Putnam N.H."/>
            <person name="Grigoriev I.V."/>
            <person name="Rokhsar D.S."/>
        </authorList>
    </citation>
    <scope>NUCLEOTIDE SEQUENCE</scope>
</reference>
<proteinExistence type="predicted"/>
<accession>T1EQI8</accession>
<feature type="compositionally biased region" description="Low complexity" evidence="1">
    <location>
        <begin position="512"/>
        <end position="523"/>
    </location>
</feature>
<dbReference type="EMBL" id="AMQM01000638">
    <property type="status" value="NOT_ANNOTATED_CDS"/>
    <property type="molecule type" value="Genomic_DNA"/>
</dbReference>
<feature type="compositionally biased region" description="Low complexity" evidence="1">
    <location>
        <begin position="414"/>
        <end position="428"/>
    </location>
</feature>
<dbReference type="RefSeq" id="XP_009015827.1">
    <property type="nucleotide sequence ID" value="XM_009017579.1"/>
</dbReference>
<feature type="compositionally biased region" description="Polar residues" evidence="1">
    <location>
        <begin position="540"/>
        <end position="554"/>
    </location>
</feature>
<dbReference type="HOGENOM" id="CLU_290229_0_0_1"/>
<dbReference type="Proteomes" id="UP000015101">
    <property type="component" value="Unassembled WGS sequence"/>
</dbReference>
<evidence type="ECO:0000313" key="3">
    <source>
        <dbReference type="EnsemblMetazoa" id="HelroP160631"/>
    </source>
</evidence>
<dbReference type="OrthoDB" id="10683996at2759"/>
<dbReference type="CTD" id="20198838"/>
<dbReference type="EnsemblMetazoa" id="HelroT160631">
    <property type="protein sequence ID" value="HelroP160631"/>
    <property type="gene ID" value="HelroG160631"/>
</dbReference>
<feature type="region of interest" description="Disordered" evidence="1">
    <location>
        <begin position="512"/>
        <end position="554"/>
    </location>
</feature>
<evidence type="ECO:0000313" key="4">
    <source>
        <dbReference type="Proteomes" id="UP000015101"/>
    </source>
</evidence>
<dbReference type="AlphaFoldDB" id="T1EQI8"/>
<reference evidence="2 4" key="2">
    <citation type="journal article" date="2013" name="Nature">
        <title>Insights into bilaterian evolution from three spiralian genomes.</title>
        <authorList>
            <person name="Simakov O."/>
            <person name="Marletaz F."/>
            <person name="Cho S.J."/>
            <person name="Edsinger-Gonzales E."/>
            <person name="Havlak P."/>
            <person name="Hellsten U."/>
            <person name="Kuo D.H."/>
            <person name="Larsson T."/>
            <person name="Lv J."/>
            <person name="Arendt D."/>
            <person name="Savage R."/>
            <person name="Osoegawa K."/>
            <person name="de Jong P."/>
            <person name="Grimwood J."/>
            <person name="Chapman J.A."/>
            <person name="Shapiro H."/>
            <person name="Aerts A."/>
            <person name="Otillar R.P."/>
            <person name="Terry A.Y."/>
            <person name="Boore J.L."/>
            <person name="Grigoriev I.V."/>
            <person name="Lindberg D.R."/>
            <person name="Seaver E.C."/>
            <person name="Weisblat D.A."/>
            <person name="Putnam N.H."/>
            <person name="Rokhsar D.S."/>
        </authorList>
    </citation>
    <scope>NUCLEOTIDE SEQUENCE</scope>
</reference>
<feature type="compositionally biased region" description="Low complexity" evidence="1">
    <location>
        <begin position="710"/>
        <end position="757"/>
    </location>
</feature>
<organism evidence="3 4">
    <name type="scientific">Helobdella robusta</name>
    <name type="common">Californian leech</name>
    <dbReference type="NCBI Taxonomy" id="6412"/>
    <lineage>
        <taxon>Eukaryota</taxon>
        <taxon>Metazoa</taxon>
        <taxon>Spiralia</taxon>
        <taxon>Lophotrochozoa</taxon>
        <taxon>Annelida</taxon>
        <taxon>Clitellata</taxon>
        <taxon>Hirudinea</taxon>
        <taxon>Rhynchobdellida</taxon>
        <taxon>Glossiphoniidae</taxon>
        <taxon>Helobdella</taxon>
    </lineage>
</organism>
<name>T1EQI8_HELRO</name>